<dbReference type="Gene3D" id="3.40.50.300">
    <property type="entry name" value="P-loop containing nucleotide triphosphate hydrolases"/>
    <property type="match status" value="1"/>
</dbReference>
<keyword evidence="3 5" id="KW-0067">ATP-binding</keyword>
<evidence type="ECO:0000256" key="2">
    <source>
        <dbReference type="ARBA" id="ARBA00022741"/>
    </source>
</evidence>
<evidence type="ECO:0000313" key="6">
    <source>
        <dbReference type="Proteomes" id="UP000587396"/>
    </source>
</evidence>
<evidence type="ECO:0000313" key="5">
    <source>
        <dbReference type="EMBL" id="MBC2888828.1"/>
    </source>
</evidence>
<dbReference type="EMBL" id="JACMSE010000003">
    <property type="protein sequence ID" value="MBC2888828.1"/>
    <property type="molecule type" value="Genomic_DNA"/>
</dbReference>
<dbReference type="InterPro" id="IPR050153">
    <property type="entry name" value="Metal_Ion_Import_ABC"/>
</dbReference>
<dbReference type="CDD" id="cd03214">
    <property type="entry name" value="ABC_Iron-Siderophores_B12_Hemin"/>
    <property type="match status" value="1"/>
</dbReference>
<dbReference type="RefSeq" id="WP_185904760.1">
    <property type="nucleotide sequence ID" value="NZ_JACMSE010000003.1"/>
</dbReference>
<dbReference type="SUPFAM" id="SSF52540">
    <property type="entry name" value="P-loop containing nucleoside triphosphate hydrolases"/>
    <property type="match status" value="1"/>
</dbReference>
<dbReference type="GO" id="GO:0005524">
    <property type="term" value="F:ATP binding"/>
    <property type="evidence" value="ECO:0007669"/>
    <property type="project" value="UniProtKB-KW"/>
</dbReference>
<dbReference type="PANTHER" id="PTHR42734">
    <property type="entry name" value="METAL TRANSPORT SYSTEM ATP-BINDING PROTEIN TM_0124-RELATED"/>
    <property type="match status" value="1"/>
</dbReference>
<evidence type="ECO:0000259" key="4">
    <source>
        <dbReference type="PROSITE" id="PS50893"/>
    </source>
</evidence>
<feature type="domain" description="ABC transporter" evidence="4">
    <location>
        <begin position="9"/>
        <end position="245"/>
    </location>
</feature>
<reference evidence="5 6" key="1">
    <citation type="submission" date="2020-08" db="EMBL/GenBank/DDBJ databases">
        <authorList>
            <person name="Liu C."/>
            <person name="Sun Q."/>
        </authorList>
    </citation>
    <scope>NUCLEOTIDE SEQUENCE [LARGE SCALE GENOMIC DNA]</scope>
    <source>
        <strain evidence="5 6">N22</strain>
    </source>
</reference>
<keyword evidence="2" id="KW-0547">Nucleotide-binding</keyword>
<gene>
    <name evidence="5" type="ORF">H7313_05620</name>
</gene>
<dbReference type="InterPro" id="IPR027417">
    <property type="entry name" value="P-loop_NTPase"/>
</dbReference>
<organism evidence="5 6">
    <name type="scientific">Gordonibacter massiliensis</name>
    <name type="common">ex Traore et al. 2017</name>
    <dbReference type="NCBI Taxonomy" id="1841863"/>
    <lineage>
        <taxon>Bacteria</taxon>
        <taxon>Bacillati</taxon>
        <taxon>Actinomycetota</taxon>
        <taxon>Coriobacteriia</taxon>
        <taxon>Eggerthellales</taxon>
        <taxon>Eggerthellaceae</taxon>
        <taxon>Gordonibacter</taxon>
    </lineage>
</organism>
<proteinExistence type="predicted"/>
<name>A0A842JFX2_9ACTN</name>
<dbReference type="GO" id="GO:0016887">
    <property type="term" value="F:ATP hydrolysis activity"/>
    <property type="evidence" value="ECO:0007669"/>
    <property type="project" value="InterPro"/>
</dbReference>
<dbReference type="Pfam" id="PF00005">
    <property type="entry name" value="ABC_tran"/>
    <property type="match status" value="1"/>
</dbReference>
<dbReference type="PROSITE" id="PS50893">
    <property type="entry name" value="ABC_TRANSPORTER_2"/>
    <property type="match status" value="1"/>
</dbReference>
<dbReference type="Proteomes" id="UP000587396">
    <property type="component" value="Unassembled WGS sequence"/>
</dbReference>
<dbReference type="FunFam" id="3.40.50.300:FF:000134">
    <property type="entry name" value="Iron-enterobactin ABC transporter ATP-binding protein"/>
    <property type="match status" value="1"/>
</dbReference>
<keyword evidence="1" id="KW-0813">Transport</keyword>
<dbReference type="InterPro" id="IPR003439">
    <property type="entry name" value="ABC_transporter-like_ATP-bd"/>
</dbReference>
<sequence>MGGQDAPIIEARDGSFSYPRGHQVFSHVDLTVSAGEVLTILGPNGAGKSTLLDCLAGLTPHRVPWVFVEGRPIAELSQRACAQRIGYVSQMQGVSFDYTVRDYLVMGRSSRLDMLSRPKDEDFAAVEEAIGLLQIEHLAGKSMQQMSGGKRQQVQIARVLVQEPAVMLLDEPTNHLDFGNQIKILRIVKQLAERGIGIVMTTHMPDHAIMLRGQVGILDRAGCLRVGSAEDTIDEGILRDIYQVDDLRLVYVDEVGREACLAGIP</sequence>
<evidence type="ECO:0000256" key="1">
    <source>
        <dbReference type="ARBA" id="ARBA00022448"/>
    </source>
</evidence>
<evidence type="ECO:0000256" key="3">
    <source>
        <dbReference type="ARBA" id="ARBA00022840"/>
    </source>
</evidence>
<dbReference type="PANTHER" id="PTHR42734:SF19">
    <property type="entry name" value="IRON COMPOUNDS ABC TRANSPORTER, ATP-BINDING PROTEIN"/>
    <property type="match status" value="1"/>
</dbReference>
<dbReference type="AlphaFoldDB" id="A0A842JFX2"/>
<accession>A0A842JFX2</accession>
<protein>
    <submittedName>
        <fullName evidence="5">ABC transporter ATP-binding protein</fullName>
    </submittedName>
</protein>
<keyword evidence="6" id="KW-1185">Reference proteome</keyword>
<comment type="caution">
    <text evidence="5">The sequence shown here is derived from an EMBL/GenBank/DDBJ whole genome shotgun (WGS) entry which is preliminary data.</text>
</comment>
<dbReference type="SMART" id="SM00382">
    <property type="entry name" value="AAA"/>
    <property type="match status" value="1"/>
</dbReference>
<dbReference type="InterPro" id="IPR003593">
    <property type="entry name" value="AAA+_ATPase"/>
</dbReference>